<accession>W4G0A1</accession>
<dbReference type="STRING" id="112090.W4G0A1"/>
<dbReference type="GeneID" id="20813925"/>
<gene>
    <name evidence="1" type="ORF">H257_11929</name>
</gene>
<dbReference type="VEuPathDB" id="FungiDB:H257_11929"/>
<reference evidence="1" key="1">
    <citation type="submission" date="2013-12" db="EMBL/GenBank/DDBJ databases">
        <title>The Genome Sequence of Aphanomyces astaci APO3.</title>
        <authorList>
            <consortium name="The Broad Institute Genomics Platform"/>
            <person name="Russ C."/>
            <person name="Tyler B."/>
            <person name="van West P."/>
            <person name="Dieguez-Uribeondo J."/>
            <person name="Young S.K."/>
            <person name="Zeng Q."/>
            <person name="Gargeya S."/>
            <person name="Fitzgerald M."/>
            <person name="Abouelleil A."/>
            <person name="Alvarado L."/>
            <person name="Chapman S.B."/>
            <person name="Gainer-Dewar J."/>
            <person name="Goldberg J."/>
            <person name="Griggs A."/>
            <person name="Gujja S."/>
            <person name="Hansen M."/>
            <person name="Howarth C."/>
            <person name="Imamovic A."/>
            <person name="Ireland A."/>
            <person name="Larimer J."/>
            <person name="McCowan C."/>
            <person name="Murphy C."/>
            <person name="Pearson M."/>
            <person name="Poon T.W."/>
            <person name="Priest M."/>
            <person name="Roberts A."/>
            <person name="Saif S."/>
            <person name="Shea T."/>
            <person name="Sykes S."/>
            <person name="Wortman J."/>
            <person name="Nusbaum C."/>
            <person name="Birren B."/>
        </authorList>
    </citation>
    <scope>NUCLEOTIDE SEQUENCE [LARGE SCALE GENOMIC DNA]</scope>
    <source>
        <strain evidence="1">APO3</strain>
    </source>
</reference>
<dbReference type="OrthoDB" id="275278at2759"/>
<proteinExistence type="predicted"/>
<organism evidence="1">
    <name type="scientific">Aphanomyces astaci</name>
    <name type="common">Crayfish plague agent</name>
    <dbReference type="NCBI Taxonomy" id="112090"/>
    <lineage>
        <taxon>Eukaryota</taxon>
        <taxon>Sar</taxon>
        <taxon>Stramenopiles</taxon>
        <taxon>Oomycota</taxon>
        <taxon>Saprolegniomycetes</taxon>
        <taxon>Saprolegniales</taxon>
        <taxon>Verrucalvaceae</taxon>
        <taxon>Aphanomyces</taxon>
    </lineage>
</organism>
<dbReference type="RefSeq" id="XP_009837310.1">
    <property type="nucleotide sequence ID" value="XM_009839008.1"/>
</dbReference>
<evidence type="ECO:0000313" key="1">
    <source>
        <dbReference type="EMBL" id="ETV73105.1"/>
    </source>
</evidence>
<sequence length="131" mass="14672">MPRNLHDDADCRHVLDYLTTTRGLDPDVLSKYCVDAIQQPFYGKDGESETKWCATFPWMARKVDIAAMGAELATPDDPASSSGVDANLFNVVRLKVRAIDDKSKQRLVPKGGSWGLFGWNTTTVRVPRWEN</sequence>
<name>W4G0A1_APHAT</name>
<dbReference type="AlphaFoldDB" id="W4G0A1"/>
<dbReference type="EMBL" id="KI913150">
    <property type="protein sequence ID" value="ETV73105.1"/>
    <property type="molecule type" value="Genomic_DNA"/>
</dbReference>
<protein>
    <submittedName>
        <fullName evidence="1">Uncharacterized protein</fullName>
    </submittedName>
</protein>